<dbReference type="Proteomes" id="UP000315995">
    <property type="component" value="Chromosome"/>
</dbReference>
<evidence type="ECO:0000313" key="4">
    <source>
        <dbReference type="Proteomes" id="UP000315995"/>
    </source>
</evidence>
<gene>
    <name evidence="3" type="ORF">FIV42_22720</name>
</gene>
<feature type="region of interest" description="Disordered" evidence="1">
    <location>
        <begin position="21"/>
        <end position="68"/>
    </location>
</feature>
<feature type="compositionally biased region" description="Basic and acidic residues" evidence="1">
    <location>
        <begin position="45"/>
        <end position="54"/>
    </location>
</feature>
<dbReference type="RefSeq" id="WP_141199909.1">
    <property type="nucleotide sequence ID" value="NZ_CP041186.1"/>
</dbReference>
<feature type="signal peptide" evidence="2">
    <location>
        <begin position="1"/>
        <end position="20"/>
    </location>
</feature>
<dbReference type="EMBL" id="CP041186">
    <property type="protein sequence ID" value="QDG53453.1"/>
    <property type="molecule type" value="Genomic_DNA"/>
</dbReference>
<proteinExistence type="predicted"/>
<keyword evidence="2" id="KW-0732">Signal</keyword>
<keyword evidence="4" id="KW-1185">Reference proteome</keyword>
<accession>A0A5B8YAI7</accession>
<reference evidence="3 4" key="1">
    <citation type="submission" date="2019-06" db="EMBL/GenBank/DDBJ databases">
        <title>Persicimonas caeni gen. nov., sp. nov., a predatory bacterium isolated from solar saltern.</title>
        <authorList>
            <person name="Wang S."/>
        </authorList>
    </citation>
    <scope>NUCLEOTIDE SEQUENCE [LARGE SCALE GENOMIC DNA]</scope>
    <source>
        <strain evidence="3 4">YN101</strain>
    </source>
</reference>
<evidence type="ECO:0000313" key="3">
    <source>
        <dbReference type="EMBL" id="QDG53453.1"/>
    </source>
</evidence>
<feature type="compositionally biased region" description="Polar residues" evidence="1">
    <location>
        <begin position="33"/>
        <end position="44"/>
    </location>
</feature>
<organism evidence="3 4">
    <name type="scientific">Persicimonas caeni</name>
    <dbReference type="NCBI Taxonomy" id="2292766"/>
    <lineage>
        <taxon>Bacteria</taxon>
        <taxon>Deltaproteobacteria</taxon>
        <taxon>Bradymonadales</taxon>
        <taxon>Bradymonadaceae</taxon>
        <taxon>Persicimonas</taxon>
    </lineage>
</organism>
<feature type="chain" id="PRO_5030106713" evidence="2">
    <location>
        <begin position="21"/>
        <end position="210"/>
    </location>
</feature>
<accession>A0A4Y6PYW3</accession>
<evidence type="ECO:0000256" key="2">
    <source>
        <dbReference type="SAM" id="SignalP"/>
    </source>
</evidence>
<protein>
    <submittedName>
        <fullName evidence="3">Uncharacterized protein</fullName>
    </submittedName>
</protein>
<dbReference type="AlphaFoldDB" id="A0A4Y6PYW3"/>
<evidence type="ECO:0000256" key="1">
    <source>
        <dbReference type="SAM" id="MobiDB-lite"/>
    </source>
</evidence>
<name>A0A4Y6PYW3_PERCE</name>
<sequence>MPSPIKLLLLASFIPLIACAGPSAAPDEAPAQTAETSQDMTPKTSEQEPSEKVPDTATEAPSSQASARARIYEPLPDTYEDTLALTQGRELPLEDVAIEGAMATDLPEPGMYYIPSANMFPEKLVTPNVDFAQKDVLLAIEGAGSSLRKIVIASVIETHAEIIVGVKLTGPGAGCPVTKDLRPIIDAKSIPATEKPVRFQIADERQDCDS</sequence>